<sequence>MGEFSGAGGGVMEISWPSDVEHVNHVTFDRFDGFLGLPVEFEPEVPRRAPSARAEGIFRITAGNSQEEFVRDQLNRGVVPQGIDVHCLAGLIKAWFRELPRGVLDSLSPEQVMQCQSEDDCFALVRLLPPTEAALLDWAINLMADVVQVEHLNKMNARNIAMVFAPNMTQSELPFPTRAEDDDNGHHSSSRLDQENRAELNEEPVRKFVADDDPGSETSQSDNIITDEDYPSYSTYTEESDESGSCETTPNEVYRVTGNGVMKCLRKTCRSSDSNNTGFESRIETQQGSGLATKVDKERKGISKVELYNPQSERKWNFKHSSGENWESHIKLLPYGQKKQYRHSDSFSSMNSESLSVCTEGLGFESFGDAEDLVRNEICNNNDNDCQFQEEKKTSFARNRPAENENHWGESKRLRTSIGEFPPPVSCIGRSGKPFVSFKSFRQDGRIIIKEIRIPTQELLHACREWALEVAVNSA</sequence>
<dbReference type="CDD" id="cd00132">
    <property type="entry name" value="CRIB"/>
    <property type="match status" value="1"/>
</dbReference>
<dbReference type="Gene3D" id="1.10.555.10">
    <property type="entry name" value="Rho GTPase activation protein"/>
    <property type="match status" value="1"/>
</dbReference>
<dbReference type="InterPro" id="IPR008936">
    <property type="entry name" value="Rho_GTPase_activation_prot"/>
</dbReference>
<accession>A0ABR0VT86</accession>
<dbReference type="InterPro" id="IPR000095">
    <property type="entry name" value="CRIB_dom"/>
</dbReference>
<dbReference type="SMART" id="SM00324">
    <property type="entry name" value="RhoGAP"/>
    <property type="match status" value="1"/>
</dbReference>
<feature type="region of interest" description="Disordered" evidence="2">
    <location>
        <begin position="172"/>
        <end position="250"/>
    </location>
</feature>
<dbReference type="SUPFAM" id="SSF48350">
    <property type="entry name" value="GTPase activation domain, GAP"/>
    <property type="match status" value="1"/>
</dbReference>
<dbReference type="PROSITE" id="PS50238">
    <property type="entry name" value="RHOGAP"/>
    <property type="match status" value="1"/>
</dbReference>
<protein>
    <recommendedName>
        <fullName evidence="3">Rho-GAP domain-containing protein</fullName>
    </recommendedName>
</protein>
<evidence type="ECO:0000313" key="5">
    <source>
        <dbReference type="Proteomes" id="UP001318860"/>
    </source>
</evidence>
<dbReference type="Gene3D" id="3.90.810.10">
    <property type="entry name" value="CRIB domain"/>
    <property type="match status" value="1"/>
</dbReference>
<keyword evidence="1" id="KW-0343">GTPase activation</keyword>
<evidence type="ECO:0000259" key="3">
    <source>
        <dbReference type="PROSITE" id="PS50238"/>
    </source>
</evidence>
<evidence type="ECO:0000256" key="1">
    <source>
        <dbReference type="ARBA" id="ARBA00022468"/>
    </source>
</evidence>
<dbReference type="SMART" id="SM00285">
    <property type="entry name" value="PBD"/>
    <property type="match status" value="1"/>
</dbReference>
<proteinExistence type="predicted"/>
<dbReference type="PANTHER" id="PTHR23177:SF76">
    <property type="entry name" value="RHO-GAP DOMAIN-CONTAINING PROTEIN"/>
    <property type="match status" value="1"/>
</dbReference>
<gene>
    <name evidence="4" type="ORF">DH2020_027806</name>
</gene>
<organism evidence="4 5">
    <name type="scientific">Rehmannia glutinosa</name>
    <name type="common">Chinese foxglove</name>
    <dbReference type="NCBI Taxonomy" id="99300"/>
    <lineage>
        <taxon>Eukaryota</taxon>
        <taxon>Viridiplantae</taxon>
        <taxon>Streptophyta</taxon>
        <taxon>Embryophyta</taxon>
        <taxon>Tracheophyta</taxon>
        <taxon>Spermatophyta</taxon>
        <taxon>Magnoliopsida</taxon>
        <taxon>eudicotyledons</taxon>
        <taxon>Gunneridae</taxon>
        <taxon>Pentapetalae</taxon>
        <taxon>asterids</taxon>
        <taxon>lamiids</taxon>
        <taxon>Lamiales</taxon>
        <taxon>Orobanchaceae</taxon>
        <taxon>Rehmannieae</taxon>
        <taxon>Rehmannia</taxon>
    </lineage>
</organism>
<dbReference type="InterPro" id="IPR000198">
    <property type="entry name" value="RhoGAP_dom"/>
</dbReference>
<dbReference type="PANTHER" id="PTHR23177">
    <property type="entry name" value="MKIAA1688 PROTEIN"/>
    <property type="match status" value="1"/>
</dbReference>
<dbReference type="InterPro" id="IPR046431">
    <property type="entry name" value="FAF_dom"/>
</dbReference>
<feature type="compositionally biased region" description="Basic and acidic residues" evidence="2">
    <location>
        <begin position="184"/>
        <end position="210"/>
    </location>
</feature>
<dbReference type="Pfam" id="PF00620">
    <property type="entry name" value="RhoGAP"/>
    <property type="match status" value="1"/>
</dbReference>
<name>A0ABR0VT86_REHGL</name>
<comment type="caution">
    <text evidence="4">The sequence shown here is derived from an EMBL/GenBank/DDBJ whole genome shotgun (WGS) entry which is preliminary data.</text>
</comment>
<dbReference type="Proteomes" id="UP001318860">
    <property type="component" value="Unassembled WGS sequence"/>
</dbReference>
<dbReference type="EMBL" id="JABTTQ020000730">
    <property type="protein sequence ID" value="KAK6138486.1"/>
    <property type="molecule type" value="Genomic_DNA"/>
</dbReference>
<dbReference type="Pfam" id="PF11250">
    <property type="entry name" value="FAF"/>
    <property type="match status" value="1"/>
</dbReference>
<evidence type="ECO:0000313" key="4">
    <source>
        <dbReference type="EMBL" id="KAK6138486.1"/>
    </source>
</evidence>
<dbReference type="InterPro" id="IPR044785">
    <property type="entry name" value="RopGAP1-5"/>
</dbReference>
<keyword evidence="5" id="KW-1185">Reference proteome</keyword>
<dbReference type="InterPro" id="IPR036936">
    <property type="entry name" value="CRIB_dom_sf"/>
</dbReference>
<evidence type="ECO:0000256" key="2">
    <source>
        <dbReference type="SAM" id="MobiDB-lite"/>
    </source>
</evidence>
<reference evidence="4 5" key="1">
    <citation type="journal article" date="2021" name="Comput. Struct. Biotechnol. J.">
        <title>De novo genome assembly of the potent medicinal plant Rehmannia glutinosa using nanopore technology.</title>
        <authorList>
            <person name="Ma L."/>
            <person name="Dong C."/>
            <person name="Song C."/>
            <person name="Wang X."/>
            <person name="Zheng X."/>
            <person name="Niu Y."/>
            <person name="Chen S."/>
            <person name="Feng W."/>
        </authorList>
    </citation>
    <scope>NUCLEOTIDE SEQUENCE [LARGE SCALE GENOMIC DNA]</scope>
    <source>
        <strain evidence="4">DH-2019</strain>
    </source>
</reference>
<dbReference type="CDD" id="cd00159">
    <property type="entry name" value="RhoGAP"/>
    <property type="match status" value="1"/>
</dbReference>
<feature type="domain" description="Rho-GAP" evidence="3">
    <location>
        <begin position="18"/>
        <end position="201"/>
    </location>
</feature>